<evidence type="ECO:0000256" key="2">
    <source>
        <dbReference type="ARBA" id="ARBA00002039"/>
    </source>
</evidence>
<dbReference type="InterPro" id="IPR029062">
    <property type="entry name" value="Class_I_gatase-like"/>
</dbReference>
<sequence>MPTARAAALVLLFTALTSNLGAAPVPSEAGVPPPAPLDPRGLPGPLLIVGGGKLPADARRAFVDVAGKDRAKIVVIPTASADADDPKKADSFLKLWEQLKPASVVALHTRDAQKANDPAFVKPLAEATAVWFSGGDQSKLTAAYRGTLVEKELHRLHARGGIIGGTSAGAAVMTDLMIAGGTDTAKLGDGFGFLPGFVVDQHFVARKREKRLEGVIASHPTRVGLGLDEGTAVLVRGRVARVIGDSTVTVCIAKGAGRAAASDEYKAGSLLDLVQLQRAALNRAAKEPFPPAKPPTPDVKTGALVIVGGGGAGANIWKKFIDLAGGPDSTLVVVTTAMEDPLAPESVEEGALKRNGAKHVVALHTRDRKEADDPKFSDVLTKAKGVWFSGGRQWRFVDAYEGTLTEKRFREVLARGGVIGGSSAGASIQSEFMPRGHPLGNTVMAAEGYERGFGFLPGCAVDQHFFARKRTADMTGLMKRYPQYLGIGIDEGTALVVRGSVAEVIGRTKVAFYDTKKATDGDKDYEEVTVGEKYDLKERKKIK</sequence>
<feature type="signal peptide" evidence="9">
    <location>
        <begin position="1"/>
        <end position="22"/>
    </location>
</feature>
<dbReference type="InterPro" id="IPR011811">
    <property type="entry name" value="Peptidase_S51_cyanophycinase"/>
</dbReference>
<evidence type="ECO:0000256" key="9">
    <source>
        <dbReference type="SAM" id="SignalP"/>
    </source>
</evidence>
<keyword evidence="11" id="KW-1185">Reference proteome</keyword>
<dbReference type="NCBIfam" id="TIGR02069">
    <property type="entry name" value="cyanophycinase"/>
    <property type="match status" value="2"/>
</dbReference>
<evidence type="ECO:0000256" key="1">
    <source>
        <dbReference type="ARBA" id="ARBA00001092"/>
    </source>
</evidence>
<proteinExistence type="inferred from homology"/>
<evidence type="ECO:0000313" key="10">
    <source>
        <dbReference type="EMBL" id="AWM41248.1"/>
    </source>
</evidence>
<keyword evidence="7" id="KW-0378">Hydrolase</keyword>
<dbReference type="RefSeq" id="WP_010040828.1">
    <property type="nucleotide sequence ID" value="NZ_CP025958.1"/>
</dbReference>
<dbReference type="GO" id="GO:0008241">
    <property type="term" value="F:peptidyl-dipeptidase activity"/>
    <property type="evidence" value="ECO:0007669"/>
    <property type="project" value="UniProtKB-EC"/>
</dbReference>
<evidence type="ECO:0000256" key="8">
    <source>
        <dbReference type="ARBA" id="ARBA00022825"/>
    </source>
</evidence>
<evidence type="ECO:0000256" key="6">
    <source>
        <dbReference type="ARBA" id="ARBA00022670"/>
    </source>
</evidence>
<dbReference type="Proteomes" id="UP000245802">
    <property type="component" value="Chromosome"/>
</dbReference>
<evidence type="ECO:0000256" key="3">
    <source>
        <dbReference type="ARBA" id="ARBA00006534"/>
    </source>
</evidence>
<dbReference type="EMBL" id="CP025958">
    <property type="protein sequence ID" value="AWM41248.1"/>
    <property type="molecule type" value="Genomic_DNA"/>
</dbReference>
<dbReference type="OrthoDB" id="9799980at2"/>
<name>A0A2Z3H667_9BACT</name>
<dbReference type="Pfam" id="PF03575">
    <property type="entry name" value="Peptidase_S51"/>
    <property type="match status" value="2"/>
</dbReference>
<dbReference type="SUPFAM" id="SSF52317">
    <property type="entry name" value="Class I glutamine amidotransferase-like"/>
    <property type="match status" value="2"/>
</dbReference>
<dbReference type="Gene3D" id="3.40.50.880">
    <property type="match status" value="2"/>
</dbReference>
<evidence type="ECO:0000256" key="7">
    <source>
        <dbReference type="ARBA" id="ARBA00022801"/>
    </source>
</evidence>
<dbReference type="PANTHER" id="PTHR36175:SF1">
    <property type="entry name" value="CYANOPHYCINASE"/>
    <property type="match status" value="1"/>
</dbReference>
<protein>
    <recommendedName>
        <fullName evidence="5">Cyanophycinase</fullName>
        <ecNumber evidence="4">3.4.15.6</ecNumber>
    </recommendedName>
</protein>
<keyword evidence="8" id="KW-0720">Serine protease</keyword>
<accession>A0A2Z3H667</accession>
<evidence type="ECO:0000256" key="5">
    <source>
        <dbReference type="ARBA" id="ARBA00015719"/>
    </source>
</evidence>
<dbReference type="PANTHER" id="PTHR36175">
    <property type="entry name" value="CYANOPHYCINASE"/>
    <property type="match status" value="1"/>
</dbReference>
<comment type="catalytic activity">
    <reaction evidence="1">
        <text>[L-4-(L-arginin-2-N-yl)aspartate](n) + H2O = [L-4-(L-arginin-2-N-yl)aspartate](n-1) + L-4-(L-arginin-2-N-yl)aspartate</text>
        <dbReference type="Rhea" id="RHEA:12845"/>
        <dbReference type="Rhea" id="RHEA-COMP:13728"/>
        <dbReference type="Rhea" id="RHEA-COMP:13734"/>
        <dbReference type="ChEBI" id="CHEBI:15377"/>
        <dbReference type="ChEBI" id="CHEBI:137986"/>
        <dbReference type="ChEBI" id="CHEBI:137991"/>
        <dbReference type="EC" id="3.4.15.6"/>
    </reaction>
</comment>
<dbReference type="InterPro" id="IPR005320">
    <property type="entry name" value="Peptidase_S51"/>
</dbReference>
<feature type="chain" id="PRO_5016443034" description="Cyanophycinase" evidence="9">
    <location>
        <begin position="23"/>
        <end position="543"/>
    </location>
</feature>
<keyword evidence="9" id="KW-0732">Signal</keyword>
<dbReference type="KEGG" id="gog:C1280_32480"/>
<comment type="function">
    <text evidence="2">Exopeptidase that catalyzes the hydrolytic cleavage of multi-L-arginyl-poly-L-aspartic acid (cyanophycin; a water-insoluble reserve polymer) into aspartate-arginine dipeptides.</text>
</comment>
<dbReference type="EC" id="3.4.15.6" evidence="4"/>
<organism evidence="10 11">
    <name type="scientific">Gemmata obscuriglobus</name>
    <dbReference type="NCBI Taxonomy" id="114"/>
    <lineage>
        <taxon>Bacteria</taxon>
        <taxon>Pseudomonadati</taxon>
        <taxon>Planctomycetota</taxon>
        <taxon>Planctomycetia</taxon>
        <taxon>Gemmatales</taxon>
        <taxon>Gemmataceae</taxon>
        <taxon>Gemmata</taxon>
    </lineage>
</organism>
<dbReference type="GO" id="GO:0006508">
    <property type="term" value="P:proteolysis"/>
    <property type="evidence" value="ECO:0007669"/>
    <property type="project" value="UniProtKB-KW"/>
</dbReference>
<comment type="similarity">
    <text evidence="3">Belongs to the peptidase S51 family.</text>
</comment>
<keyword evidence="6" id="KW-0645">Protease</keyword>
<dbReference type="AlphaFoldDB" id="A0A2Z3H667"/>
<evidence type="ECO:0000256" key="4">
    <source>
        <dbReference type="ARBA" id="ARBA00013115"/>
    </source>
</evidence>
<evidence type="ECO:0000313" key="11">
    <source>
        <dbReference type="Proteomes" id="UP000245802"/>
    </source>
</evidence>
<reference evidence="10 11" key="1">
    <citation type="submission" date="2018-01" db="EMBL/GenBank/DDBJ databases">
        <title>G. obscuriglobus.</title>
        <authorList>
            <person name="Franke J."/>
            <person name="Blomberg W."/>
            <person name="Selmecki A."/>
        </authorList>
    </citation>
    <scope>NUCLEOTIDE SEQUENCE [LARGE SCALE GENOMIC DNA]</scope>
    <source>
        <strain evidence="10 11">DSM 5831</strain>
    </source>
</reference>
<dbReference type="GO" id="GO:0008236">
    <property type="term" value="F:serine-type peptidase activity"/>
    <property type="evidence" value="ECO:0007669"/>
    <property type="project" value="UniProtKB-KW"/>
</dbReference>
<dbReference type="CDD" id="cd03145">
    <property type="entry name" value="GAT1_cyanophycinase"/>
    <property type="match status" value="2"/>
</dbReference>
<gene>
    <name evidence="10" type="ORF">C1280_32480</name>
</gene>